<dbReference type="PANTHER" id="PTHR34491:SF74">
    <property type="entry name" value="DUF4456 DOMAIN-CONTAINING PROTEIN"/>
    <property type="match status" value="1"/>
</dbReference>
<evidence type="ECO:0000256" key="1">
    <source>
        <dbReference type="SAM" id="Coils"/>
    </source>
</evidence>
<reference evidence="4 5" key="1">
    <citation type="submission" date="2023-08" db="EMBL/GenBank/DDBJ databases">
        <title>Functional and genomic diversity of the sorghum phyllosphere microbiome.</title>
        <authorList>
            <person name="Shade A."/>
        </authorList>
    </citation>
    <scope>NUCLEOTIDE SEQUENCE [LARGE SCALE GENOMIC DNA]</scope>
    <source>
        <strain evidence="4 5">SORGH_AS_0335</strain>
    </source>
</reference>
<evidence type="ECO:0000313" key="5">
    <source>
        <dbReference type="Proteomes" id="UP001267710"/>
    </source>
</evidence>
<dbReference type="Pfam" id="PF20155">
    <property type="entry name" value="TMP_3"/>
    <property type="match status" value="1"/>
</dbReference>
<feature type="coiled-coil region" evidence="1">
    <location>
        <begin position="422"/>
        <end position="449"/>
    </location>
</feature>
<dbReference type="RefSeq" id="WP_309831353.1">
    <property type="nucleotide sequence ID" value="NZ_JAVIZX010000001.1"/>
</dbReference>
<keyword evidence="5" id="KW-1185">Reference proteome</keyword>
<accession>A0ABU1IGR5</accession>
<feature type="region of interest" description="Disordered" evidence="2">
    <location>
        <begin position="1582"/>
        <end position="1601"/>
    </location>
</feature>
<evidence type="ECO:0000256" key="2">
    <source>
        <dbReference type="SAM" id="MobiDB-lite"/>
    </source>
</evidence>
<evidence type="ECO:0000313" key="4">
    <source>
        <dbReference type="EMBL" id="MDR6216156.1"/>
    </source>
</evidence>
<evidence type="ECO:0000259" key="3">
    <source>
        <dbReference type="Pfam" id="PF20155"/>
    </source>
</evidence>
<sequence length="1621" mass="168762">MAEDLKEDIQFGANTTGVEAGVNRVKRSLADLGQAAARTGRDAGTGLGAMGEGADRSSKKVESATRSMQASIQRLIAEQQAGSKSSREYWESLASQRGVNAAALRPLLDQLDAVRSKTVEAQTATASWRTELGKLAPLITAAFSATALYGFAGKLVAVQREFDVLNSSLITVTGSSEAAERELGWLKTFAKETPFGLAQATQAFVKMKSLGLDPTRAALTSFGNTASAMGKSLNQMIEAVADASSFQFERLRDFGITVKQEGEKVALTFQGVTTTIGKNAQEITAYLEGIGNKEFGGAMVQRAQTLDGAISELGDTWDELFRTINQQNAGALIYDSVTLANGAINDATTILRAMGEAADSSGKQFGALKTIQDGIATVFETVAVLGVNVAYVLTQVGNEIGGLAAQAAAAAQFNFAGVRAIREQMVADAEEARRQVDATTERILGARKAQEEYAKWATRNASAANDPRRVDLAAPKASPASGGDGGRKDTIDKEARAYESLTKTISEKIAQEREELASGEKLTESQKLRIRVEQELVGAHRASALALVDTLAAEEARNKAAADAMKTAQQIAAARKKEADGIDEWIRAQEQAAQKAVDSVKDRITSMKDEEEAIAMSRSLNISLAEAVELVTIARLEEKQAGFYEGSEGWNNLQREIKARRELLGLMGTKAAREANDRAAEDAARAWEKTSQTISDTLADYIMGGGKDAAQYLKRLFATLVLQPVVQMGVGSAMGALGLGSAGSSGGGGVMGAVQSASNINSLFGAGSQALFGASAGASMASLGYANAVGMIGGDAIGALAAANGMWAGVATGAQAAAQAAVAANAAAAAGTATALPAGTLAAAAGAPPAAGGIAGALGAIPGWGWALAGVGALFGGDIISGLFGRKLKDQGIEGTFGGETDFEGRTYQYYKGGLFRSNKTRYGELDEDLRSGLADQFGALQAGTSEMAKILGLGTDAIDNFTASIKISFNGLDEAGIQNALKAEFEKIAESLSSQTLGTTEFTRNGETAVQTLGRLSGSLSAVNGVFENLSQTLYASSLAGADMASQLVDLFGGADGFNSATGSYFQNFYSEDEQRAAMERQLQAALDKLDLTLPDIDAADARAQWRAQAEALDLTTEAGRKAWAVLIQLSGAFAGITQSAEDAAAAAAAAAAAQARQAEASRSKEQDLQIQLLRAQGNELAAVAIERQRELAALEQFGPAAQGIQRDIWAIIDAAAALQAGADAYFADVDRKAAEQGYVNDAQAAIDKMFGSVSAQAQAAAQAQASAAQAAAASWRSAASSIQSSLDRLREQTTAQMDPAARYAATKAEFDSLTIAALGGDSTAAGKLGSAADAFLEASKAGTATQAEYLRDRVLAEAKLASVLSTSEAQASLQESIAAAANASVSELQALNANLTGFAGALYEILGKGYQGADRGAAQTVAESFAKMQADYDAYFNDLAGFGKVGNKYTDASFNGASFTKLNNNMAAFTGADGIVSYIRAGESLVEVAKRIPELRALWEKNYGIKLPAFAEGGYHAGGLRVVGERGWEIEATGPARIWNQQQIAAAMRGGDNGSAQVVQALQTVSAQIERLEQRLAAIEDSNDQMATQQDSSTDGGNAQRAEIMNVKQLAQAIKEAMA</sequence>
<feature type="compositionally biased region" description="Basic and acidic residues" evidence="2">
    <location>
        <begin position="53"/>
        <end position="62"/>
    </location>
</feature>
<dbReference type="InterPro" id="IPR013491">
    <property type="entry name" value="Tape_meas_N"/>
</dbReference>
<gene>
    <name evidence="4" type="ORF">QE399_003845</name>
</gene>
<feature type="region of interest" description="Disordered" evidence="2">
    <location>
        <begin position="37"/>
        <end position="62"/>
    </location>
</feature>
<feature type="region of interest" description="Disordered" evidence="2">
    <location>
        <begin position="458"/>
        <end position="490"/>
    </location>
</feature>
<protein>
    <recommendedName>
        <fullName evidence="3">Tape measure protein N-terminal domain-containing protein</fullName>
    </recommendedName>
</protein>
<organism evidence="4 5">
    <name type="scientific">Paracidovorax wautersii</name>
    <dbReference type="NCBI Taxonomy" id="1177982"/>
    <lineage>
        <taxon>Bacteria</taxon>
        <taxon>Pseudomonadati</taxon>
        <taxon>Pseudomonadota</taxon>
        <taxon>Betaproteobacteria</taxon>
        <taxon>Burkholderiales</taxon>
        <taxon>Comamonadaceae</taxon>
        <taxon>Paracidovorax</taxon>
    </lineage>
</organism>
<name>A0ABU1IGR5_9BURK</name>
<proteinExistence type="predicted"/>
<dbReference type="PANTHER" id="PTHR34491">
    <property type="entry name" value="A-TYPE INCLUSION PROTEIN, PUTATIVE-RELATED"/>
    <property type="match status" value="1"/>
</dbReference>
<feature type="compositionally biased region" description="Polar residues" evidence="2">
    <location>
        <begin position="1586"/>
        <end position="1599"/>
    </location>
</feature>
<feature type="domain" description="Tape measure protein N-terminal" evidence="3">
    <location>
        <begin position="155"/>
        <end position="326"/>
    </location>
</feature>
<keyword evidence="1" id="KW-0175">Coiled coil</keyword>
<comment type="caution">
    <text evidence="4">The sequence shown here is derived from an EMBL/GenBank/DDBJ whole genome shotgun (WGS) entry which is preliminary data.</text>
</comment>
<dbReference type="EMBL" id="JAVIZX010000001">
    <property type="protein sequence ID" value="MDR6216156.1"/>
    <property type="molecule type" value="Genomic_DNA"/>
</dbReference>
<dbReference type="Proteomes" id="UP001267710">
    <property type="component" value="Unassembled WGS sequence"/>
</dbReference>